<organism evidence="11 12">
    <name type="scientific">Helicostylum pulchrum</name>
    <dbReference type="NCBI Taxonomy" id="562976"/>
    <lineage>
        <taxon>Eukaryota</taxon>
        <taxon>Fungi</taxon>
        <taxon>Fungi incertae sedis</taxon>
        <taxon>Mucoromycota</taxon>
        <taxon>Mucoromycotina</taxon>
        <taxon>Mucoromycetes</taxon>
        <taxon>Mucorales</taxon>
        <taxon>Mucorineae</taxon>
        <taxon>Mucoraceae</taxon>
        <taxon>Helicostylum</taxon>
    </lineage>
</organism>
<accession>A0ABP9XMA0</accession>
<dbReference type="InterPro" id="IPR017441">
    <property type="entry name" value="Protein_kinase_ATP_BS"/>
</dbReference>
<keyword evidence="6 7" id="KW-0067">ATP-binding</keyword>
<evidence type="ECO:0000256" key="1">
    <source>
        <dbReference type="ARBA" id="ARBA00010791"/>
    </source>
</evidence>
<dbReference type="InterPro" id="IPR011009">
    <property type="entry name" value="Kinase-like_dom_sf"/>
</dbReference>
<feature type="transmembrane region" description="Helical" evidence="9">
    <location>
        <begin position="446"/>
        <end position="463"/>
    </location>
</feature>
<dbReference type="InterPro" id="IPR000719">
    <property type="entry name" value="Prot_kinase_dom"/>
</dbReference>
<evidence type="ECO:0000313" key="12">
    <source>
        <dbReference type="Proteomes" id="UP001476247"/>
    </source>
</evidence>
<reference evidence="11 12" key="1">
    <citation type="submission" date="2024-04" db="EMBL/GenBank/DDBJ databases">
        <title>genome sequences of Mucor flavus KT1a and Helicostylum pulchrum KT1b strains isolation_sourced from the surface of a dry-aged beef.</title>
        <authorList>
            <person name="Toyotome T."/>
            <person name="Hosono M."/>
            <person name="Torimaru M."/>
            <person name="Fukuda K."/>
            <person name="Mikami N."/>
        </authorList>
    </citation>
    <scope>NUCLEOTIDE SEQUENCE [LARGE SCALE GENOMIC DNA]</scope>
    <source>
        <strain evidence="11 12">KT1b</strain>
    </source>
</reference>
<dbReference type="PANTHER" id="PTHR24346:SF82">
    <property type="entry name" value="KP78A-RELATED"/>
    <property type="match status" value="1"/>
</dbReference>
<evidence type="ECO:0000256" key="3">
    <source>
        <dbReference type="ARBA" id="ARBA00022679"/>
    </source>
</evidence>
<evidence type="ECO:0000256" key="5">
    <source>
        <dbReference type="ARBA" id="ARBA00022777"/>
    </source>
</evidence>
<feature type="domain" description="Protein kinase" evidence="10">
    <location>
        <begin position="247"/>
        <end position="524"/>
    </location>
</feature>
<keyword evidence="5" id="KW-0418">Kinase</keyword>
<dbReference type="PANTHER" id="PTHR24346">
    <property type="entry name" value="MAP/MICROTUBULE AFFINITY-REGULATING KINASE"/>
    <property type="match status" value="1"/>
</dbReference>
<evidence type="ECO:0000256" key="4">
    <source>
        <dbReference type="ARBA" id="ARBA00022741"/>
    </source>
</evidence>
<feature type="region of interest" description="Disordered" evidence="8">
    <location>
        <begin position="70"/>
        <end position="90"/>
    </location>
</feature>
<keyword evidence="2" id="KW-0723">Serine/threonine-protein kinase</keyword>
<keyword evidence="9" id="KW-0812">Transmembrane</keyword>
<keyword evidence="12" id="KW-1185">Reference proteome</keyword>
<evidence type="ECO:0000256" key="6">
    <source>
        <dbReference type="ARBA" id="ARBA00022840"/>
    </source>
</evidence>
<keyword evidence="9" id="KW-1133">Transmembrane helix</keyword>
<keyword evidence="4 7" id="KW-0547">Nucleotide-binding</keyword>
<dbReference type="Gene3D" id="1.10.510.10">
    <property type="entry name" value="Transferase(Phosphotransferase) domain 1"/>
    <property type="match status" value="1"/>
</dbReference>
<evidence type="ECO:0000256" key="2">
    <source>
        <dbReference type="ARBA" id="ARBA00022527"/>
    </source>
</evidence>
<evidence type="ECO:0000256" key="8">
    <source>
        <dbReference type="SAM" id="MobiDB-lite"/>
    </source>
</evidence>
<sequence>MAASLKTNILPTADSIQDSAVKSHRRQASHGLEINTSSKTNAFFHTADIPTPRPPPSISRKISIKQHHTNTINSISPPSPSILTSKLEEEDENDDEIYHHASYASRLRNLVASTRQSLVAPAPSPIPQHLHAKKNLHSPLSPLSSCFEEGNMMVDEILSLPTPHPTTASIVKPRHFIFPISTTGATNSSQQQIPVISHDILQASISNEIPRLSENLKLGDDKDILIMGHTASRIQDLDLVGKQIGLYRIIKLLGVGAFSHVYLTSHVESGQLFAVKAIQKGKLLDDPRVRSSIEREVGVLKFIDHSNIVHLEATIETEQLMCIILEYVEGGELFEFVQKMHQQLRMSQNSKIDETLVKPIFLQLVHAVKWLHGHNIVHRDLKLENILIHKSKDTNQVVLKITDFGLARVVDPESPLLTTRCGSEEYAAPEIIQQSKDGYDGRKTDTWSLGIILYALLVGYLPFRYDARKNERVSQLFYRIVRAEVKWPKDTQLSQQAKDVVKAILDPNPDRRIAIDQIEDLPWFSCA</sequence>
<protein>
    <recommendedName>
        <fullName evidence="10">Protein kinase domain-containing protein</fullName>
    </recommendedName>
</protein>
<dbReference type="SMART" id="SM00220">
    <property type="entry name" value="S_TKc"/>
    <property type="match status" value="1"/>
</dbReference>
<dbReference type="SUPFAM" id="SSF56112">
    <property type="entry name" value="Protein kinase-like (PK-like)"/>
    <property type="match status" value="1"/>
</dbReference>
<keyword evidence="9" id="KW-0472">Membrane</keyword>
<gene>
    <name evidence="11" type="ORF">HPULCUR_000934</name>
</gene>
<evidence type="ECO:0000259" key="10">
    <source>
        <dbReference type="PROSITE" id="PS50011"/>
    </source>
</evidence>
<name>A0ABP9XMA0_9FUNG</name>
<dbReference type="Pfam" id="PF00069">
    <property type="entry name" value="Pkinase"/>
    <property type="match status" value="1"/>
</dbReference>
<feature type="compositionally biased region" description="Low complexity" evidence="8">
    <location>
        <begin position="70"/>
        <end position="85"/>
    </location>
</feature>
<proteinExistence type="inferred from homology"/>
<dbReference type="PROSITE" id="PS00107">
    <property type="entry name" value="PROTEIN_KINASE_ATP"/>
    <property type="match status" value="1"/>
</dbReference>
<dbReference type="PROSITE" id="PS50011">
    <property type="entry name" value="PROTEIN_KINASE_DOM"/>
    <property type="match status" value="1"/>
</dbReference>
<evidence type="ECO:0000256" key="9">
    <source>
        <dbReference type="SAM" id="Phobius"/>
    </source>
</evidence>
<evidence type="ECO:0000256" key="7">
    <source>
        <dbReference type="PROSITE-ProRule" id="PRU10141"/>
    </source>
</evidence>
<dbReference type="Proteomes" id="UP001476247">
    <property type="component" value="Unassembled WGS sequence"/>
</dbReference>
<dbReference type="PROSITE" id="PS00108">
    <property type="entry name" value="PROTEIN_KINASE_ST"/>
    <property type="match status" value="1"/>
</dbReference>
<comment type="caution">
    <text evidence="11">The sequence shown here is derived from an EMBL/GenBank/DDBJ whole genome shotgun (WGS) entry which is preliminary data.</text>
</comment>
<dbReference type="EMBL" id="BAABUJ010000005">
    <property type="protein sequence ID" value="GAA5795573.1"/>
    <property type="molecule type" value="Genomic_DNA"/>
</dbReference>
<comment type="similarity">
    <text evidence="1">Belongs to the protein kinase superfamily. CAMK Ser/Thr protein kinase family. NIM1 subfamily.</text>
</comment>
<evidence type="ECO:0000313" key="11">
    <source>
        <dbReference type="EMBL" id="GAA5795573.1"/>
    </source>
</evidence>
<keyword evidence="3" id="KW-0808">Transferase</keyword>
<dbReference type="InterPro" id="IPR008271">
    <property type="entry name" value="Ser/Thr_kinase_AS"/>
</dbReference>
<feature type="binding site" evidence="7">
    <location>
        <position position="276"/>
    </location>
    <ligand>
        <name>ATP</name>
        <dbReference type="ChEBI" id="CHEBI:30616"/>
    </ligand>
</feature>